<dbReference type="EMBL" id="JAINDJ010000003">
    <property type="protein sequence ID" value="KAG9455142.1"/>
    <property type="molecule type" value="Genomic_DNA"/>
</dbReference>
<evidence type="ECO:0000313" key="3">
    <source>
        <dbReference type="Proteomes" id="UP000825729"/>
    </source>
</evidence>
<feature type="region of interest" description="Disordered" evidence="1">
    <location>
        <begin position="39"/>
        <end position="83"/>
    </location>
</feature>
<keyword evidence="3" id="KW-1185">Reference proteome</keyword>
<gene>
    <name evidence="2" type="ORF">H6P81_008046</name>
</gene>
<dbReference type="AlphaFoldDB" id="A0AAV7F578"/>
<evidence type="ECO:0000313" key="2">
    <source>
        <dbReference type="EMBL" id="KAG9455142.1"/>
    </source>
</evidence>
<protein>
    <submittedName>
        <fullName evidence="2">Uncharacterized protein</fullName>
    </submittedName>
</protein>
<feature type="region of interest" description="Disordered" evidence="1">
    <location>
        <begin position="113"/>
        <end position="141"/>
    </location>
</feature>
<evidence type="ECO:0000256" key="1">
    <source>
        <dbReference type="SAM" id="MobiDB-lite"/>
    </source>
</evidence>
<comment type="caution">
    <text evidence="2">The sequence shown here is derived from an EMBL/GenBank/DDBJ whole genome shotgun (WGS) entry which is preliminary data.</text>
</comment>
<feature type="region of interest" description="Disordered" evidence="1">
    <location>
        <begin position="268"/>
        <end position="290"/>
    </location>
</feature>
<feature type="region of interest" description="Disordered" evidence="1">
    <location>
        <begin position="191"/>
        <end position="229"/>
    </location>
</feature>
<proteinExistence type="predicted"/>
<accession>A0AAV7F578</accession>
<feature type="compositionally biased region" description="Polar residues" evidence="1">
    <location>
        <begin position="42"/>
        <end position="53"/>
    </location>
</feature>
<sequence>MAATSQKQIRAEPFNNPARRIYAGTSVRSVGNRRMLAGTGVLGSSTENQNSVRNRNREPAARLYDGEQVGAPQNHGPKRVDRAGPEREAVVAIHDRPKLSVRTNVLGRRRYAGASTETEQGHVAESVNGSEVEPGAPNIEAKSLPSRRMFAGYFSGPDRSRSYRVEEGKEFVPGEREDGEIYGAASIVPEKQSQPKPLDTRRKHAGASTVPVPNHVSETPAKGAKAPVTEGMTTNSTWQIRFLNPIDGYKMESREEAFADVFSGKQPQNFKAARRQSSRIGDEASSEDEPYDLEPEMKFNLAFRRGYLEARKKHLDSTFLKTKDVVQQALPVSVAGGFSEPLNLHPEKGFRMGVESWGSVRASRDRKEALELQNTKIGSCPAVRPSPSPNCCCLFYIQKRKRPRTRKVRVSGGSGNVNLFPLSSVVLVSSHPRYASIVYQFCTDIDFVISTRQSDSGVCRKTSAGASIRHLHRYISDANRDSSASLRQRNMYIFKPKLLFIV</sequence>
<name>A0AAV7F578_ARIFI</name>
<reference evidence="2 3" key="1">
    <citation type="submission" date="2021-07" db="EMBL/GenBank/DDBJ databases">
        <title>The Aristolochia fimbriata genome: insights into angiosperm evolution, floral development and chemical biosynthesis.</title>
        <authorList>
            <person name="Jiao Y."/>
        </authorList>
    </citation>
    <scope>NUCLEOTIDE SEQUENCE [LARGE SCALE GENOMIC DNA]</scope>
    <source>
        <strain evidence="2">IBCAS-2021</strain>
        <tissue evidence="2">Leaf</tissue>
    </source>
</reference>
<dbReference type="Proteomes" id="UP000825729">
    <property type="component" value="Unassembled WGS sequence"/>
</dbReference>
<organism evidence="2 3">
    <name type="scientific">Aristolochia fimbriata</name>
    <name type="common">White veined hardy Dutchman's pipe vine</name>
    <dbReference type="NCBI Taxonomy" id="158543"/>
    <lineage>
        <taxon>Eukaryota</taxon>
        <taxon>Viridiplantae</taxon>
        <taxon>Streptophyta</taxon>
        <taxon>Embryophyta</taxon>
        <taxon>Tracheophyta</taxon>
        <taxon>Spermatophyta</taxon>
        <taxon>Magnoliopsida</taxon>
        <taxon>Magnoliidae</taxon>
        <taxon>Piperales</taxon>
        <taxon>Aristolochiaceae</taxon>
        <taxon>Aristolochia</taxon>
    </lineage>
</organism>